<accession>A0A918VN83</accession>
<comment type="caution">
    <text evidence="1">The sequence shown here is derived from an EMBL/GenBank/DDBJ whole genome shotgun (WGS) entry which is preliminary data.</text>
</comment>
<dbReference type="SUPFAM" id="SSF51905">
    <property type="entry name" value="FAD/NAD(P)-binding domain"/>
    <property type="match status" value="1"/>
</dbReference>
<dbReference type="GO" id="GO:0004497">
    <property type="term" value="F:monooxygenase activity"/>
    <property type="evidence" value="ECO:0007669"/>
    <property type="project" value="InterPro"/>
</dbReference>
<dbReference type="PANTHER" id="PTHR43747:SF1">
    <property type="entry name" value="SLR1998 PROTEIN"/>
    <property type="match status" value="1"/>
</dbReference>
<reference evidence="1" key="2">
    <citation type="submission" date="2020-09" db="EMBL/GenBank/DDBJ databases">
        <authorList>
            <person name="Sun Q."/>
            <person name="Kim S."/>
        </authorList>
    </citation>
    <scope>NUCLEOTIDE SEQUENCE</scope>
    <source>
        <strain evidence="1">KCTC 12711</strain>
    </source>
</reference>
<name>A0A918VN83_9GAMM</name>
<dbReference type="InterPro" id="IPR006905">
    <property type="entry name" value="Flavin_halogenase"/>
</dbReference>
<dbReference type="Pfam" id="PF04820">
    <property type="entry name" value="Trp_halogenase"/>
    <property type="match status" value="1"/>
</dbReference>
<proteinExistence type="predicted"/>
<evidence type="ECO:0000313" key="2">
    <source>
        <dbReference type="Proteomes" id="UP000614811"/>
    </source>
</evidence>
<keyword evidence="2" id="KW-1185">Reference proteome</keyword>
<dbReference type="PANTHER" id="PTHR43747">
    <property type="entry name" value="FAD-BINDING PROTEIN"/>
    <property type="match status" value="1"/>
</dbReference>
<organism evidence="1 2">
    <name type="scientific">Arenicella chitinivorans</name>
    <dbReference type="NCBI Taxonomy" id="1329800"/>
    <lineage>
        <taxon>Bacteria</taxon>
        <taxon>Pseudomonadati</taxon>
        <taxon>Pseudomonadota</taxon>
        <taxon>Gammaproteobacteria</taxon>
        <taxon>Arenicellales</taxon>
        <taxon>Arenicellaceae</taxon>
        <taxon>Arenicella</taxon>
    </lineage>
</organism>
<sequence>MLTERGIQTTVFDNDKTPSLLVGESLVPAVIPILRRLGIEDRVAAISHVKRGAALRHGNGNRVDFEFRTFGKDYPDYSYNIPRPGFDRLIRARAGELGVRFVNHKARVEKVDNNADRELVLSSDSLAAAGYPPHSPPELLVDATGRSRLFSRKLGISARRGPRNDIAHFAHFRNFVADSALPGQVVLSVLRCGWSWQIPLSDSLTSVGVVLDKHAAQHYGDSAAERIESVIDDNPMLQLAGSGRERVSEVMTYSNYQLISNQAYGKGWILLGDALGFVDPMLSPGVFMALESAAVMDEFVFSTANNNFATGAHAYYDHMLDWHDAWSKLIAYFYDGRLLSMGAMRNHIRQHAGPFSISRYAEPIVSRALSQLVSGVKTRSRLAQGVLHHSCNHLIKDPEVPQQNRIRSNLIETECSIRSYATNRLRAK</sequence>
<protein>
    <submittedName>
        <fullName evidence="1">Uncharacterized protein</fullName>
    </submittedName>
</protein>
<dbReference type="Gene3D" id="3.50.50.60">
    <property type="entry name" value="FAD/NAD(P)-binding domain"/>
    <property type="match status" value="1"/>
</dbReference>
<dbReference type="InterPro" id="IPR050816">
    <property type="entry name" value="Flavin-dep_Halogenase_NPB"/>
</dbReference>
<dbReference type="AlphaFoldDB" id="A0A918VN83"/>
<dbReference type="EMBL" id="BMXA01000004">
    <property type="protein sequence ID" value="GHA14636.1"/>
    <property type="molecule type" value="Genomic_DNA"/>
</dbReference>
<dbReference type="InterPro" id="IPR036188">
    <property type="entry name" value="FAD/NAD-bd_sf"/>
</dbReference>
<evidence type="ECO:0000313" key="1">
    <source>
        <dbReference type="EMBL" id="GHA14636.1"/>
    </source>
</evidence>
<reference evidence="1" key="1">
    <citation type="journal article" date="2014" name="Int. J. Syst. Evol. Microbiol.">
        <title>Complete genome sequence of Corynebacterium casei LMG S-19264T (=DSM 44701T), isolated from a smear-ripened cheese.</title>
        <authorList>
            <consortium name="US DOE Joint Genome Institute (JGI-PGF)"/>
            <person name="Walter F."/>
            <person name="Albersmeier A."/>
            <person name="Kalinowski J."/>
            <person name="Ruckert C."/>
        </authorList>
    </citation>
    <scope>NUCLEOTIDE SEQUENCE</scope>
    <source>
        <strain evidence="1">KCTC 12711</strain>
    </source>
</reference>
<gene>
    <name evidence="1" type="ORF">GCM10008090_25550</name>
</gene>
<dbReference type="Proteomes" id="UP000614811">
    <property type="component" value="Unassembled WGS sequence"/>
</dbReference>